<dbReference type="PRINTS" id="PR01463">
    <property type="entry name" value="EAGCHANLFMLY"/>
</dbReference>
<evidence type="ECO:0000313" key="16">
    <source>
        <dbReference type="Proteomes" id="UP001295684"/>
    </source>
</evidence>
<dbReference type="PROSITE" id="PS50042">
    <property type="entry name" value="CNMP_BINDING_3"/>
    <property type="match status" value="2"/>
</dbReference>
<dbReference type="InterPro" id="IPR005821">
    <property type="entry name" value="Ion_trans_dom"/>
</dbReference>
<gene>
    <name evidence="15" type="ORF">ECRASSUSDP1_LOCUS10576</name>
</gene>
<dbReference type="CDD" id="cd00038">
    <property type="entry name" value="CAP_ED"/>
    <property type="match status" value="2"/>
</dbReference>
<feature type="region of interest" description="Disordered" evidence="12">
    <location>
        <begin position="1054"/>
        <end position="1076"/>
    </location>
</feature>
<feature type="transmembrane region" description="Helical" evidence="13">
    <location>
        <begin position="339"/>
        <end position="360"/>
    </location>
</feature>
<dbReference type="EMBL" id="CAMPGE010010429">
    <property type="protein sequence ID" value="CAI2369278.1"/>
    <property type="molecule type" value="Genomic_DNA"/>
</dbReference>
<evidence type="ECO:0000259" key="14">
    <source>
        <dbReference type="PROSITE" id="PS50042"/>
    </source>
</evidence>
<dbReference type="SUPFAM" id="SSF81324">
    <property type="entry name" value="Voltage-gated potassium channels"/>
    <property type="match status" value="1"/>
</dbReference>
<keyword evidence="4 13" id="KW-0812">Transmembrane</keyword>
<dbReference type="Gene3D" id="2.60.120.10">
    <property type="entry name" value="Jelly Rolls"/>
    <property type="match status" value="2"/>
</dbReference>
<dbReference type="PROSITE" id="PS00889">
    <property type="entry name" value="CNMP_BINDING_2"/>
    <property type="match status" value="1"/>
</dbReference>
<feature type="domain" description="Cyclic nucleotide-binding" evidence="14">
    <location>
        <begin position="472"/>
        <end position="596"/>
    </location>
</feature>
<evidence type="ECO:0000256" key="9">
    <source>
        <dbReference type="ARBA" id="ARBA00023065"/>
    </source>
</evidence>
<evidence type="ECO:0000313" key="15">
    <source>
        <dbReference type="EMBL" id="CAI2369278.1"/>
    </source>
</evidence>
<dbReference type="Proteomes" id="UP001295684">
    <property type="component" value="Unassembled WGS sequence"/>
</dbReference>
<evidence type="ECO:0000256" key="13">
    <source>
        <dbReference type="SAM" id="Phobius"/>
    </source>
</evidence>
<feature type="region of interest" description="Disordered" evidence="12">
    <location>
        <begin position="911"/>
        <end position="956"/>
    </location>
</feature>
<dbReference type="Pfam" id="PF00520">
    <property type="entry name" value="Ion_trans"/>
    <property type="match status" value="1"/>
</dbReference>
<dbReference type="Gene3D" id="1.10.287.630">
    <property type="entry name" value="Helix hairpin bin"/>
    <property type="match status" value="1"/>
</dbReference>
<dbReference type="SUPFAM" id="SSF51206">
    <property type="entry name" value="cAMP-binding domain-like"/>
    <property type="match status" value="2"/>
</dbReference>
<dbReference type="InterPro" id="IPR003938">
    <property type="entry name" value="K_chnl_volt-dep_EAG/ELK/ERG"/>
</dbReference>
<evidence type="ECO:0000256" key="10">
    <source>
        <dbReference type="ARBA" id="ARBA00023136"/>
    </source>
</evidence>
<dbReference type="GO" id="GO:0005886">
    <property type="term" value="C:plasma membrane"/>
    <property type="evidence" value="ECO:0007669"/>
    <property type="project" value="TreeGrafter"/>
</dbReference>
<dbReference type="InterPro" id="IPR000595">
    <property type="entry name" value="cNMP-bd_dom"/>
</dbReference>
<evidence type="ECO:0000256" key="12">
    <source>
        <dbReference type="SAM" id="MobiDB-lite"/>
    </source>
</evidence>
<keyword evidence="3" id="KW-0633">Potassium transport</keyword>
<feature type="transmembrane region" description="Helical" evidence="13">
    <location>
        <begin position="372"/>
        <end position="397"/>
    </location>
</feature>
<keyword evidence="9" id="KW-0406">Ion transport</keyword>
<evidence type="ECO:0000256" key="8">
    <source>
        <dbReference type="ARBA" id="ARBA00022989"/>
    </source>
</evidence>
<feature type="compositionally biased region" description="Polar residues" evidence="12">
    <location>
        <begin position="1066"/>
        <end position="1076"/>
    </location>
</feature>
<organism evidence="15 16">
    <name type="scientific">Euplotes crassus</name>
    <dbReference type="NCBI Taxonomy" id="5936"/>
    <lineage>
        <taxon>Eukaryota</taxon>
        <taxon>Sar</taxon>
        <taxon>Alveolata</taxon>
        <taxon>Ciliophora</taxon>
        <taxon>Intramacronucleata</taxon>
        <taxon>Spirotrichea</taxon>
        <taxon>Hypotrichia</taxon>
        <taxon>Euplotida</taxon>
        <taxon>Euplotidae</taxon>
        <taxon>Moneuplotes</taxon>
    </lineage>
</organism>
<dbReference type="AlphaFoldDB" id="A0AAD1UH36"/>
<dbReference type="SMART" id="SM00100">
    <property type="entry name" value="cNMP"/>
    <property type="match status" value="2"/>
</dbReference>
<evidence type="ECO:0000256" key="3">
    <source>
        <dbReference type="ARBA" id="ARBA00022538"/>
    </source>
</evidence>
<comment type="caution">
    <text evidence="15">The sequence shown here is derived from an EMBL/GenBank/DDBJ whole genome shotgun (WGS) entry which is preliminary data.</text>
</comment>
<reference evidence="15" key="1">
    <citation type="submission" date="2023-07" db="EMBL/GenBank/DDBJ databases">
        <authorList>
            <consortium name="AG Swart"/>
            <person name="Singh M."/>
            <person name="Singh A."/>
            <person name="Seah K."/>
            <person name="Emmerich C."/>
        </authorList>
    </citation>
    <scope>NUCLEOTIDE SEQUENCE</scope>
    <source>
        <strain evidence="15">DP1</strain>
    </source>
</reference>
<proteinExistence type="predicted"/>
<evidence type="ECO:0000256" key="2">
    <source>
        <dbReference type="ARBA" id="ARBA00022448"/>
    </source>
</evidence>
<dbReference type="InterPro" id="IPR018488">
    <property type="entry name" value="cNMP-bd_CS"/>
</dbReference>
<keyword evidence="11" id="KW-0407">Ion channel</keyword>
<evidence type="ECO:0000256" key="7">
    <source>
        <dbReference type="ARBA" id="ARBA00022958"/>
    </source>
</evidence>
<protein>
    <recommendedName>
        <fullName evidence="14">Cyclic nucleotide-binding domain-containing protein</fullName>
    </recommendedName>
</protein>
<dbReference type="PANTHER" id="PTHR10217:SF435">
    <property type="entry name" value="POTASSIUM VOLTAGE-GATED CHANNEL PROTEIN EAG"/>
    <property type="match status" value="1"/>
</dbReference>
<feature type="transmembrane region" description="Helical" evidence="13">
    <location>
        <begin position="298"/>
        <end position="319"/>
    </location>
</feature>
<sequence length="1076" mass="123927">MELNDVTNGNEISKNSQRIMFEDGDINISESKESDYFSDDKNDQKFPETKAQISYPGSQINIAKKHLSTQDQNFSRFSIRQAALFQSANMNQLDKVFPDSNFAPSNPDLNMDKKPTVNHLMSEASREGEKDEEADQDFEGMISIKFKKTFLFYQESRFRIRWDLLVMFVAVYNCFDVPYNVAFTDKNHQPLYSTILDALTNLLFILDLLINFVTTYTDKATKVEVTSYSKIAKHYLKGKFWIDLIASIPFDYIRYLDPSSNTIPFELLSLLKLVRILRLSKLITYMNIRNEVKSSLRLIKLVFFLLLFLHCLGCFWFFLAKQTEKWIPPLDYVYITTTIYSESSVFQYCSAIYHAVLLLGGNDIGPRGEYELVFTCLALCICAITNAIIFGNFAVMLQAMNRKSTQFQEKLETTTDVMKNMNLNENVKSQIKHFMEYTDTHLQSQNEMNDFFQILSPSLKKKVMTNMFKDCLMTNDVLEKKEDLVTLLCEKLEIKVCVPEENIVIQGDEADSMFFCARGSLNVLVADEFQKFSLANTISTGSYFGEVALLKDCKRTATVTSSNYGTLGELSRNDFDALLGNVPSIKSLMNDHIHSTYNDKWRKFMHRALRSIDYLTTGVSNRVINELSYQFEYITLEEGRYLFQAGEICDSIYVVCSGELNIFIKNTNKESYIDTLYTGCTLGGYGCLNSELYISSARAKSECVIMRCRIEKVQNLRKDHNSLNLMMVEYENYIDHTPPPVCDYKLYRYKLYKMSVKKRLLLGISRLNRIIRSTQTYEIRELLHQAKVKAQMKHDHSETIRKNNILRRVPANDTQRNEKALLSLHVKIDKMADVIDVQKKEIFFLKKSIVGKLNKLLDAQGIQYEDTTVYSHFDKVKVEDVAGGILKDTIPGHHSPMHRYGASKSLLPNYLGGDKDKGNKNVKLKKSSFQSKHSKISKERNTINQPSENWSLAEKTKKPSIAQDLDWRKSPEYKFQKYETVAEKLLGSELDDFQERDSLNNDTQQLEKKQYRNESNDHSALNDLGLDSIESTNPLNAEARKMSALEDIEKIESGERSLKKTAVTPDITQNPDFKKL</sequence>
<name>A0AAD1UH36_EUPCR</name>
<dbReference type="PANTHER" id="PTHR10217">
    <property type="entry name" value="VOLTAGE AND LIGAND GATED POTASSIUM CHANNEL"/>
    <property type="match status" value="1"/>
</dbReference>
<dbReference type="Pfam" id="PF00027">
    <property type="entry name" value="cNMP_binding"/>
    <property type="match status" value="2"/>
</dbReference>
<dbReference type="GO" id="GO:0034702">
    <property type="term" value="C:monoatomic ion channel complex"/>
    <property type="evidence" value="ECO:0007669"/>
    <property type="project" value="UniProtKB-KW"/>
</dbReference>
<dbReference type="InterPro" id="IPR018490">
    <property type="entry name" value="cNMP-bd_dom_sf"/>
</dbReference>
<comment type="subcellular location">
    <subcellularLocation>
        <location evidence="1">Membrane</location>
        <topology evidence="1">Multi-pass membrane protein</topology>
    </subcellularLocation>
</comment>
<dbReference type="InterPro" id="IPR050818">
    <property type="entry name" value="KCNH_animal-type"/>
</dbReference>
<evidence type="ECO:0000256" key="6">
    <source>
        <dbReference type="ARBA" id="ARBA00022882"/>
    </source>
</evidence>
<feature type="domain" description="Cyclic nucleotide-binding" evidence="14">
    <location>
        <begin position="615"/>
        <end position="703"/>
    </location>
</feature>
<keyword evidence="16" id="KW-1185">Reference proteome</keyword>
<keyword evidence="6" id="KW-0851">Voltage-gated channel</keyword>
<keyword evidence="5" id="KW-0631">Potassium channel</keyword>
<keyword evidence="2" id="KW-0813">Transport</keyword>
<evidence type="ECO:0000256" key="11">
    <source>
        <dbReference type="ARBA" id="ARBA00023303"/>
    </source>
</evidence>
<keyword evidence="10 13" id="KW-0472">Membrane</keyword>
<feature type="transmembrane region" description="Helical" evidence="13">
    <location>
        <begin position="191"/>
        <end position="213"/>
    </location>
</feature>
<evidence type="ECO:0000256" key="4">
    <source>
        <dbReference type="ARBA" id="ARBA00022692"/>
    </source>
</evidence>
<dbReference type="GO" id="GO:0042391">
    <property type="term" value="P:regulation of membrane potential"/>
    <property type="evidence" value="ECO:0007669"/>
    <property type="project" value="TreeGrafter"/>
</dbReference>
<feature type="transmembrane region" description="Helical" evidence="13">
    <location>
        <begin position="162"/>
        <end position="179"/>
    </location>
</feature>
<accession>A0AAD1UH36</accession>
<dbReference type="GO" id="GO:0005249">
    <property type="term" value="F:voltage-gated potassium channel activity"/>
    <property type="evidence" value="ECO:0007669"/>
    <property type="project" value="InterPro"/>
</dbReference>
<evidence type="ECO:0000256" key="1">
    <source>
        <dbReference type="ARBA" id="ARBA00004141"/>
    </source>
</evidence>
<keyword evidence="8 13" id="KW-1133">Transmembrane helix</keyword>
<evidence type="ECO:0000256" key="5">
    <source>
        <dbReference type="ARBA" id="ARBA00022826"/>
    </source>
</evidence>
<dbReference type="InterPro" id="IPR014710">
    <property type="entry name" value="RmlC-like_jellyroll"/>
</dbReference>
<keyword evidence="7" id="KW-0630">Potassium</keyword>
<feature type="region of interest" description="Disordered" evidence="12">
    <location>
        <begin position="1009"/>
        <end position="1029"/>
    </location>
</feature>
<dbReference type="Gene3D" id="1.10.287.70">
    <property type="match status" value="1"/>
</dbReference>